<dbReference type="RefSeq" id="WP_122295837.1">
    <property type="nucleotide sequence ID" value="NZ_CAXSLD010000032.1"/>
</dbReference>
<keyword evidence="1" id="KW-0675">Receptor</keyword>
<proteinExistence type="predicted"/>
<protein>
    <submittedName>
        <fullName evidence="1">TonB-dependent receptor</fullName>
    </submittedName>
</protein>
<evidence type="ECO:0000313" key="1">
    <source>
        <dbReference type="EMBL" id="RHH85560.1"/>
    </source>
</evidence>
<name>A0A414YHG3_9BACE</name>
<reference evidence="1 2" key="1">
    <citation type="submission" date="2018-08" db="EMBL/GenBank/DDBJ databases">
        <title>A genome reference for cultivated species of the human gut microbiota.</title>
        <authorList>
            <person name="Zou Y."/>
            <person name="Xue W."/>
            <person name="Luo G."/>
        </authorList>
    </citation>
    <scope>NUCLEOTIDE SEQUENCE [LARGE SCALE GENOMIC DNA]</scope>
    <source>
        <strain evidence="1 2">AM16-49B</strain>
    </source>
</reference>
<dbReference type="SUPFAM" id="SSF49464">
    <property type="entry name" value="Carboxypeptidase regulatory domain-like"/>
    <property type="match status" value="1"/>
</dbReference>
<sequence>MRKTVFIILLFFSLGIASQELKFQGHLLGDEKQDLESATVRCYTSDTVFVAGTTTNMKGLFELRLPSNGQKYQLRFNYLGYKETTLTLYPSKESLVRLGDIRLDKQVEQLQEVTVLGANEVRMEDRTMYYPTRAQLRHAYNGYSAVEMLMIPGVMANGSSIAYFGKSVLLCIDGREATPGEVQDLNPNDIKRVDFYSQGRPDYPKADVVFDYILKERDYVGSVALSANHQLNRPTGGGRGTVQFFEGKSEWTVSVSDSYNHFKSHPESSLETTYLFPEETIVRTDKQQPSLNESNNLQTYLNYIFKDKKQMLYTSLRMNRNMSDDDNWLSQYYTPASTLLMKQERKYSNNLNPAVQVNYSRDLPRKQELRFGVYGSYGNNRYTRWYEQRENEAFVSTYNNGTDENSWYGSMDINYSKIFSNNSTLNVAASQNFTHTDDLNTKMGEESNLFLKQSNTQFSVLYNYKIKNRLSLQLKLEEEISHTQSNGSSVTTTAFVPFLKLSYDHKQHSLQLTGTVRSGQPSLSNRTGYEYRINEYEMFVGNPELKNYLRYNGALTYNLRLDKRWTLIVYSSLESLSNQAYAFRSYDSDRNMFVAQTLNGGKCLRTHCELALDYAIIPQKLFFRTLAIYDHTNVDIWEKRSYDRLFWPCSIYWRNKGWYVYLGYMSPAKNMNFNGTVFKSSHRLDLNVQYSINNFHFSLNAKNPYKANSKYYFLQPEYIQKSVSRIPRIDDHIVSLTFNYRFTFGKKKHQFEDSSVKDVNRTTISKE</sequence>
<dbReference type="Proteomes" id="UP000283512">
    <property type="component" value="Unassembled WGS sequence"/>
</dbReference>
<comment type="caution">
    <text evidence="1">The sequence shown here is derived from an EMBL/GenBank/DDBJ whole genome shotgun (WGS) entry which is preliminary data.</text>
</comment>
<accession>A0A414YHG3</accession>
<gene>
    <name evidence="1" type="ORF">DW190_19905</name>
</gene>
<dbReference type="SUPFAM" id="SSF56935">
    <property type="entry name" value="Porins"/>
    <property type="match status" value="1"/>
</dbReference>
<evidence type="ECO:0000313" key="2">
    <source>
        <dbReference type="Proteomes" id="UP000283512"/>
    </source>
</evidence>
<dbReference type="InterPro" id="IPR008969">
    <property type="entry name" value="CarboxyPept-like_regulatory"/>
</dbReference>
<dbReference type="EMBL" id="QRKD01000036">
    <property type="protein sequence ID" value="RHH85560.1"/>
    <property type="molecule type" value="Genomic_DNA"/>
</dbReference>
<dbReference type="AlphaFoldDB" id="A0A414YHG3"/>
<organism evidence="1 2">
    <name type="scientific">Bacteroides caccae</name>
    <dbReference type="NCBI Taxonomy" id="47678"/>
    <lineage>
        <taxon>Bacteria</taxon>
        <taxon>Pseudomonadati</taxon>
        <taxon>Bacteroidota</taxon>
        <taxon>Bacteroidia</taxon>
        <taxon>Bacteroidales</taxon>
        <taxon>Bacteroidaceae</taxon>
        <taxon>Bacteroides</taxon>
    </lineage>
</organism>